<comment type="caution">
    <text evidence="1">The sequence shown here is derived from an EMBL/GenBank/DDBJ whole genome shotgun (WGS) entry which is preliminary data.</text>
</comment>
<organism evidence="1 2">
    <name type="scientific">Pseudonocardia eucalypti</name>
    <dbReference type="NCBI Taxonomy" id="648755"/>
    <lineage>
        <taxon>Bacteria</taxon>
        <taxon>Bacillati</taxon>
        <taxon>Actinomycetota</taxon>
        <taxon>Actinomycetes</taxon>
        <taxon>Pseudonocardiales</taxon>
        <taxon>Pseudonocardiaceae</taxon>
        <taxon>Pseudonocardia</taxon>
    </lineage>
</organism>
<keyword evidence="2" id="KW-1185">Reference proteome</keyword>
<protein>
    <recommendedName>
        <fullName evidence="3">Type IV secretion system coupling TraD/TrwB family protein</fullName>
    </recommendedName>
</protein>
<sequence length="489" mass="53360">MTPPPAHQHREGRRWVDLARPLPSALAVATGGHRLLLASPHDPRRMQRRLLGRANAGRAVLVYLEVPDGRYHLHVIGQTGAGKSWWLTQYVIGEVLAGRGVALIDPQGDLVRAVLDRLPAWAGDRLVLLDPDERLAPPAYNPLAPAVTVAGGDGAELAREWAAENLAGTMRALYSASWGPRMDGFLRASCLTLARRPDSTVPDIATFLTDDVFRRTVVARHGTPDGLGNVWAEFDALTPAARAGMTAPLVDRLRAVMSRRFARELLAGTRSTFDLGQILDGGILLARLPKGEIGEETSRLVSGLLLAGLWGETTRRSQQPIDQRLDATILVDEAHNALTLPIKIDYALAESRGYRVSWVLGHQHRDQLTDPMAHALDTNARNKMAFTVSPRDARALVRHYGDHFAEEDLSERPGFQISARTVASGHDQPGYTLDTLPLDPPIPGRAQHLRARARARVGLPHAARKSESGQRGIAATPYGAWLFGSERVS</sequence>
<dbReference type="Proteomes" id="UP001428817">
    <property type="component" value="Unassembled WGS sequence"/>
</dbReference>
<evidence type="ECO:0008006" key="3">
    <source>
        <dbReference type="Google" id="ProtNLM"/>
    </source>
</evidence>
<dbReference type="SUPFAM" id="SSF52540">
    <property type="entry name" value="P-loop containing nucleoside triphosphate hydrolases"/>
    <property type="match status" value="1"/>
</dbReference>
<dbReference type="EMBL" id="BAABJP010000069">
    <property type="protein sequence ID" value="GAA5176673.1"/>
    <property type="molecule type" value="Genomic_DNA"/>
</dbReference>
<accession>A0ABP9RG86</accession>
<dbReference type="InterPro" id="IPR027417">
    <property type="entry name" value="P-loop_NTPase"/>
</dbReference>
<reference evidence="2" key="1">
    <citation type="journal article" date="2019" name="Int. J. Syst. Evol. Microbiol.">
        <title>The Global Catalogue of Microorganisms (GCM) 10K type strain sequencing project: providing services to taxonomists for standard genome sequencing and annotation.</title>
        <authorList>
            <consortium name="The Broad Institute Genomics Platform"/>
            <consortium name="The Broad Institute Genome Sequencing Center for Infectious Disease"/>
            <person name="Wu L."/>
            <person name="Ma J."/>
        </authorList>
    </citation>
    <scope>NUCLEOTIDE SEQUENCE [LARGE SCALE GENOMIC DNA]</scope>
    <source>
        <strain evidence="2">JCM 18303</strain>
    </source>
</reference>
<dbReference type="RefSeq" id="WP_185058324.1">
    <property type="nucleotide sequence ID" value="NZ_BAABJP010000069.1"/>
</dbReference>
<proteinExistence type="predicted"/>
<evidence type="ECO:0000313" key="1">
    <source>
        <dbReference type="EMBL" id="GAA5176673.1"/>
    </source>
</evidence>
<evidence type="ECO:0000313" key="2">
    <source>
        <dbReference type="Proteomes" id="UP001428817"/>
    </source>
</evidence>
<gene>
    <name evidence="1" type="ORF">GCM10023321_85640</name>
</gene>
<dbReference type="CDD" id="cd01127">
    <property type="entry name" value="TrwB_TraG_TraD_VirD4"/>
    <property type="match status" value="1"/>
</dbReference>
<dbReference type="Gene3D" id="3.40.50.300">
    <property type="entry name" value="P-loop containing nucleotide triphosphate hydrolases"/>
    <property type="match status" value="2"/>
</dbReference>
<name>A0ABP9RG86_9PSEU</name>